<dbReference type="AlphaFoldDB" id="A0A9N7TS36"/>
<keyword evidence="2" id="KW-1185">Reference proteome</keyword>
<organism evidence="1 2">
    <name type="scientific">Pleuronectes platessa</name>
    <name type="common">European plaice</name>
    <dbReference type="NCBI Taxonomy" id="8262"/>
    <lineage>
        <taxon>Eukaryota</taxon>
        <taxon>Metazoa</taxon>
        <taxon>Chordata</taxon>
        <taxon>Craniata</taxon>
        <taxon>Vertebrata</taxon>
        <taxon>Euteleostomi</taxon>
        <taxon>Actinopterygii</taxon>
        <taxon>Neopterygii</taxon>
        <taxon>Teleostei</taxon>
        <taxon>Neoteleostei</taxon>
        <taxon>Acanthomorphata</taxon>
        <taxon>Carangaria</taxon>
        <taxon>Pleuronectiformes</taxon>
        <taxon>Pleuronectoidei</taxon>
        <taxon>Pleuronectidae</taxon>
        <taxon>Pleuronectes</taxon>
    </lineage>
</organism>
<gene>
    <name evidence="1" type="ORF">PLEPLA_LOCUS4489</name>
</gene>
<accession>A0A9N7TS36</accession>
<evidence type="ECO:0000313" key="2">
    <source>
        <dbReference type="Proteomes" id="UP001153269"/>
    </source>
</evidence>
<reference evidence="1" key="1">
    <citation type="submission" date="2020-03" db="EMBL/GenBank/DDBJ databases">
        <authorList>
            <person name="Weist P."/>
        </authorList>
    </citation>
    <scope>NUCLEOTIDE SEQUENCE</scope>
</reference>
<protein>
    <submittedName>
        <fullName evidence="1">Uncharacterized protein</fullName>
    </submittedName>
</protein>
<sequence>MVDVDEELETQVFRKGAFSARKLRSAVLKRIQPSCGRSELKSLRKEETFLCLKQSLPQTEWEEMEMKADPQHVNDFSQAEASMDPLAPSLSSVTWSALRTL</sequence>
<proteinExistence type="predicted"/>
<name>A0A9N7TS36_PLEPL</name>
<comment type="caution">
    <text evidence="1">The sequence shown here is derived from an EMBL/GenBank/DDBJ whole genome shotgun (WGS) entry which is preliminary data.</text>
</comment>
<dbReference type="EMBL" id="CADEAL010000224">
    <property type="protein sequence ID" value="CAB1416698.1"/>
    <property type="molecule type" value="Genomic_DNA"/>
</dbReference>
<evidence type="ECO:0000313" key="1">
    <source>
        <dbReference type="EMBL" id="CAB1416698.1"/>
    </source>
</evidence>
<dbReference type="Proteomes" id="UP001153269">
    <property type="component" value="Unassembled WGS sequence"/>
</dbReference>